<dbReference type="NCBIfam" id="NF033206">
    <property type="entry name" value="ScyE_fam"/>
    <property type="match status" value="1"/>
</dbReference>
<dbReference type="EMBL" id="VUJV01000004">
    <property type="protein sequence ID" value="KAA1417900.1"/>
    <property type="molecule type" value="Genomic_DNA"/>
</dbReference>
<dbReference type="PROSITE" id="PS51318">
    <property type="entry name" value="TAT"/>
    <property type="match status" value="1"/>
</dbReference>
<keyword evidence="1" id="KW-0732">Signal</keyword>
<reference evidence="2 3" key="1">
    <citation type="submission" date="2019-09" db="EMBL/GenBank/DDBJ databases">
        <title>Nocardioides panacisoli sp. nov., isolated from the soil of a ginseng field.</title>
        <authorList>
            <person name="Cho C."/>
        </authorList>
    </citation>
    <scope>NUCLEOTIDE SEQUENCE [LARGE SCALE GENOMIC DNA]</scope>
    <source>
        <strain evidence="2 3">BN130099</strain>
    </source>
</reference>
<keyword evidence="3" id="KW-1185">Reference proteome</keyword>
<feature type="signal peptide" evidence="1">
    <location>
        <begin position="1"/>
        <end position="20"/>
    </location>
</feature>
<evidence type="ECO:0000313" key="3">
    <source>
        <dbReference type="Proteomes" id="UP000325003"/>
    </source>
</evidence>
<gene>
    <name evidence="2" type="ORF">F0U44_14750</name>
</gene>
<dbReference type="AlphaFoldDB" id="A0A5B1LDN6"/>
<comment type="caution">
    <text evidence="2">The sequence shown here is derived from an EMBL/GenBank/DDBJ whole genome shotgun (WGS) entry which is preliminary data.</text>
</comment>
<accession>A0A5B1LDN6</accession>
<evidence type="ECO:0000313" key="2">
    <source>
        <dbReference type="EMBL" id="KAA1417900.1"/>
    </source>
</evidence>
<dbReference type="Proteomes" id="UP000325003">
    <property type="component" value="Unassembled WGS sequence"/>
</dbReference>
<dbReference type="SUPFAM" id="SSF63829">
    <property type="entry name" value="Calcium-dependent phosphotriesterase"/>
    <property type="match status" value="1"/>
</dbReference>
<dbReference type="InterPro" id="IPR011042">
    <property type="entry name" value="6-blade_b-propeller_TolB-like"/>
</dbReference>
<proteinExistence type="predicted"/>
<feature type="chain" id="PRO_5039348605" evidence="1">
    <location>
        <begin position="21"/>
        <end position="378"/>
    </location>
</feature>
<protein>
    <submittedName>
        <fullName evidence="2">ScyD/ScyE family protein</fullName>
    </submittedName>
</protein>
<dbReference type="InterPro" id="IPR006311">
    <property type="entry name" value="TAT_signal"/>
</dbReference>
<dbReference type="RefSeq" id="WP_149729120.1">
    <property type="nucleotide sequence ID" value="NZ_VUJV01000004.1"/>
</dbReference>
<sequence length="378" mass="39487">MKSSPRKRVLALLASATALAAATATMPSSPATARAASDPEVLARHLLAPLSLAVSKYDVSFVSQNFGGPVLRVEPGHRTREVTGGAGEVGGLSRRGRTLTYVLTGEGTPEKAVAFVMTYKDGHSMKLGNLGRAETNRNPDGDVEYGFTDLDPTCADQIDQETFGPPVHNGAIESHPYASAKIGGTTYVADAAANLVWEVSSDGNVKVLSILPPLPGEIDAGVAEEYGLPDCTIGETVLNEPVPTDVEVGPDGMLYVTTLAGEFPGAGAVFSIDPSDGTTEPVVGGLFAATGLAIAKNGDIYVAMLFPNTILRFPAGSDIPEEFATINQPAALEIANGHLYATTNVLAGLGFKQRQVPWAPRTLPHRDGPAGKLVRWTL</sequence>
<name>A0A5B1LDN6_9ACTN</name>
<organism evidence="2 3">
    <name type="scientific">Nocardioides humilatus</name>
    <dbReference type="NCBI Taxonomy" id="2607660"/>
    <lineage>
        <taxon>Bacteria</taxon>
        <taxon>Bacillati</taxon>
        <taxon>Actinomycetota</taxon>
        <taxon>Actinomycetes</taxon>
        <taxon>Propionibacteriales</taxon>
        <taxon>Nocardioidaceae</taxon>
        <taxon>Nocardioides</taxon>
    </lineage>
</organism>
<dbReference type="InterPro" id="IPR048031">
    <property type="entry name" value="ScyD/ScyE-like"/>
</dbReference>
<reference evidence="2 3" key="2">
    <citation type="submission" date="2019-09" db="EMBL/GenBank/DDBJ databases">
        <authorList>
            <person name="Jin C."/>
        </authorList>
    </citation>
    <scope>NUCLEOTIDE SEQUENCE [LARGE SCALE GENOMIC DNA]</scope>
    <source>
        <strain evidence="2 3">BN130099</strain>
    </source>
</reference>
<evidence type="ECO:0000256" key="1">
    <source>
        <dbReference type="SAM" id="SignalP"/>
    </source>
</evidence>
<dbReference type="Gene3D" id="2.120.10.30">
    <property type="entry name" value="TolB, C-terminal domain"/>
    <property type="match status" value="1"/>
</dbReference>